<feature type="region of interest" description="Disordered" evidence="1">
    <location>
        <begin position="383"/>
        <end position="404"/>
    </location>
</feature>
<gene>
    <name evidence="2" type="ORF">J8A68_001927</name>
</gene>
<reference evidence="2 3" key="1">
    <citation type="journal article" date="2021" name="DNA Res.">
        <title>Genome analysis of Candida subhashii reveals its hybrid nature and dual mitochondrial genome conformations.</title>
        <authorList>
            <person name="Mixao V."/>
            <person name="Hegedusova E."/>
            <person name="Saus E."/>
            <person name="Pryszcz L.P."/>
            <person name="Cillingova A."/>
            <person name="Nosek J."/>
            <person name="Gabaldon T."/>
        </authorList>
    </citation>
    <scope>NUCLEOTIDE SEQUENCE [LARGE SCALE GENOMIC DNA]</scope>
    <source>
        <strain evidence="2 3">CBS 10753</strain>
    </source>
</reference>
<organism evidence="2 3">
    <name type="scientific">[Candida] subhashii</name>
    <dbReference type="NCBI Taxonomy" id="561895"/>
    <lineage>
        <taxon>Eukaryota</taxon>
        <taxon>Fungi</taxon>
        <taxon>Dikarya</taxon>
        <taxon>Ascomycota</taxon>
        <taxon>Saccharomycotina</taxon>
        <taxon>Pichiomycetes</taxon>
        <taxon>Debaryomycetaceae</taxon>
        <taxon>Spathaspora</taxon>
    </lineage>
</organism>
<proteinExistence type="predicted"/>
<dbReference type="AlphaFoldDB" id="A0A8J5R0F9"/>
<accession>A0A8J5R0F9</accession>
<dbReference type="OrthoDB" id="4013163at2759"/>
<dbReference type="RefSeq" id="XP_049264772.1">
    <property type="nucleotide sequence ID" value="XM_049405623.1"/>
</dbReference>
<evidence type="ECO:0000313" key="2">
    <source>
        <dbReference type="EMBL" id="KAG7664540.1"/>
    </source>
</evidence>
<evidence type="ECO:0000313" key="3">
    <source>
        <dbReference type="Proteomes" id="UP000694255"/>
    </source>
</evidence>
<comment type="caution">
    <text evidence="2">The sequence shown here is derived from an EMBL/GenBank/DDBJ whole genome shotgun (WGS) entry which is preliminary data.</text>
</comment>
<dbReference type="EMBL" id="JAGSYN010000075">
    <property type="protein sequence ID" value="KAG7664540.1"/>
    <property type="molecule type" value="Genomic_DNA"/>
</dbReference>
<sequence>MKTFTVMLGYIIVATYSLMLPADWSGIVKPTLLGLRDTKLRLSNSLQSLMTTKGLGSSFTQLSHSPSNYTSASISEFNKSSVDSDDLIFIPKELMNPPMFATLGLNNLFHDIQWLNLSNTQQLIIPKITEFQSMFIFNTSGEPILQFPNSAKQRMNHYSSGSLHNWGKVFSKSVPFTLPNLLELVDYYMIIPSNHYFDSLKSNHTSVYIKSLITIPREKLPIFRPSLTGDKPMVVFMFNQTSTSFVSDDKLKNTPIFTIKNYLAYPQDVSHKVSASVSNFFDKLAKSWLKSINYESLIHAVYCNLNVADNHKEEDSYCLKIQDDEQSVHIFPAFYELAAPSISSFSPQQSSQKSQLLSNQEVEQQSLHQTYYDLREHVSNSHHLLKQKTKQLVSKRDKYNEGNNSTATEIELQALRQIHDKLSHGAGKFNEFSYEFVHDPKVTIEKVDEKVDNKVDATVTRIINKKDHVKMKADEKKTVFIKEVEDKLDTLDDKTDLIADAIKRKKNELKKYRIRPKVFEKSEAITYYTDDDCDDEKDGKFSFIDELNAAKEDIPDDIPDMSIYENDIEYINKRDDLYEEYEQITQNPDGTILVPFSMWKLAEAESTSPRKKTYSQIINMDLVKPFSKRGSMIQAMASANDTDCQPITWYNIFHYSIFGEPKFCNDS</sequence>
<evidence type="ECO:0000256" key="1">
    <source>
        <dbReference type="SAM" id="MobiDB-lite"/>
    </source>
</evidence>
<dbReference type="GeneID" id="73468728"/>
<name>A0A8J5R0F9_9ASCO</name>
<dbReference type="Proteomes" id="UP000694255">
    <property type="component" value="Unassembled WGS sequence"/>
</dbReference>
<keyword evidence="3" id="KW-1185">Reference proteome</keyword>
<protein>
    <submittedName>
        <fullName evidence="2">Uncharacterized protein</fullName>
    </submittedName>
</protein>